<feature type="compositionally biased region" description="Low complexity" evidence="1">
    <location>
        <begin position="358"/>
        <end position="368"/>
    </location>
</feature>
<accession>G0UKI1</accession>
<sequence>MLNLMISCEGSEEPKGSSQFPSLCFLSALLREEEEERDPQQRKGSEENKINEKIANEIPQKDAIRNSTRDDVQEAVIAAPLQVSRCAVSISVPTPQPTVTSMLRFILDNCEVNREELPSLAFLCQIGESEGAPLHMVKQPIEVPLPTPQREARLEERKPVNVQPILRAKHEAESAVLVRHADVMNGPKTLSSRSKSKRHKKATKMEATPGHVAAPASAGVPNAPVRATGASTKAASTSLGGSTWMPLFESRDASPHRYAARDLATTTSSCDISELGASSQAAHRPNDRNQSYARRYVSRLLLSGPTTPSQSRLRKRLEKAKTEAYASNCCLKSKCSDSDCDPPLLRKRSQMNFGTPQSVSVASRDSRPSSASRLLDKIYKDYAGVCGKDMHRLRFQTYDDIPNKTGACSSIRGSHMGGSVSRCLISLRRLEEAGNRFNGLMMYADVQANPSCFMQLMVEGRSLKFATRDLHQQKRNSTRT</sequence>
<gene>
    <name evidence="2" type="ORF">TCIL3000_3_3200</name>
</gene>
<feature type="region of interest" description="Disordered" evidence="1">
    <location>
        <begin position="1"/>
        <end position="20"/>
    </location>
</feature>
<reference evidence="2" key="1">
    <citation type="journal article" date="2012" name="Proc. Natl. Acad. Sci. U.S.A.">
        <title>Antigenic diversity is generated by distinct evolutionary mechanisms in African trypanosome species.</title>
        <authorList>
            <person name="Jackson A.P."/>
            <person name="Berry A."/>
            <person name="Aslett M."/>
            <person name="Allison H.C."/>
            <person name="Burton P."/>
            <person name="Vavrova-Anderson J."/>
            <person name="Brown R."/>
            <person name="Browne H."/>
            <person name="Corton N."/>
            <person name="Hauser H."/>
            <person name="Gamble J."/>
            <person name="Gilderthorp R."/>
            <person name="Marcello L."/>
            <person name="McQuillan J."/>
            <person name="Otto T.D."/>
            <person name="Quail M.A."/>
            <person name="Sanders M.J."/>
            <person name="van Tonder A."/>
            <person name="Ginger M.L."/>
            <person name="Field M.C."/>
            <person name="Barry J.D."/>
            <person name="Hertz-Fowler C."/>
            <person name="Berriman M."/>
        </authorList>
    </citation>
    <scope>NUCLEOTIDE SEQUENCE</scope>
    <source>
        <strain evidence="2">IL3000</strain>
    </source>
</reference>
<dbReference type="VEuPathDB" id="TriTrypDB:TcIL3000_3_3200"/>
<dbReference type="EMBL" id="HE575316">
    <property type="protein sequence ID" value="CCC89886.1"/>
    <property type="molecule type" value="Genomic_DNA"/>
</dbReference>
<evidence type="ECO:0000256" key="1">
    <source>
        <dbReference type="SAM" id="MobiDB-lite"/>
    </source>
</evidence>
<feature type="region of interest" description="Disordered" evidence="1">
    <location>
        <begin position="185"/>
        <end position="221"/>
    </location>
</feature>
<feature type="region of interest" description="Disordered" evidence="1">
    <location>
        <begin position="347"/>
        <end position="368"/>
    </location>
</feature>
<protein>
    <submittedName>
        <fullName evidence="2">Uncharacterized protein</fullName>
    </submittedName>
</protein>
<dbReference type="AlphaFoldDB" id="G0UKI1"/>
<evidence type="ECO:0000313" key="2">
    <source>
        <dbReference type="EMBL" id="CCC89886.1"/>
    </source>
</evidence>
<organism evidence="2">
    <name type="scientific">Trypanosoma congolense (strain IL3000)</name>
    <dbReference type="NCBI Taxonomy" id="1068625"/>
    <lineage>
        <taxon>Eukaryota</taxon>
        <taxon>Discoba</taxon>
        <taxon>Euglenozoa</taxon>
        <taxon>Kinetoplastea</taxon>
        <taxon>Metakinetoplastina</taxon>
        <taxon>Trypanosomatida</taxon>
        <taxon>Trypanosomatidae</taxon>
        <taxon>Trypanosoma</taxon>
        <taxon>Nannomonas</taxon>
    </lineage>
</organism>
<proteinExistence type="predicted"/>
<name>G0UKI1_TRYCI</name>